<dbReference type="SUPFAM" id="SSF52540">
    <property type="entry name" value="P-loop containing nucleoside triphosphate hydrolases"/>
    <property type="match status" value="1"/>
</dbReference>
<dbReference type="EMBL" id="JAAMPJ010000009">
    <property type="protein sequence ID" value="NGY63303.1"/>
    <property type="molecule type" value="Genomic_DNA"/>
</dbReference>
<dbReference type="PRINTS" id="PR00038">
    <property type="entry name" value="HTHLUXR"/>
</dbReference>
<evidence type="ECO:0000313" key="4">
    <source>
        <dbReference type="EMBL" id="NGY63303.1"/>
    </source>
</evidence>
<dbReference type="GO" id="GO:0005524">
    <property type="term" value="F:ATP binding"/>
    <property type="evidence" value="ECO:0007669"/>
    <property type="project" value="UniProtKB-KW"/>
</dbReference>
<dbReference type="InterPro" id="IPR036388">
    <property type="entry name" value="WH-like_DNA-bd_sf"/>
</dbReference>
<keyword evidence="5" id="KW-1185">Reference proteome</keyword>
<comment type="caution">
    <text evidence="4">The sequence shown here is derived from an EMBL/GenBank/DDBJ whole genome shotgun (WGS) entry which is preliminary data.</text>
</comment>
<dbReference type="Gene3D" id="3.40.50.300">
    <property type="entry name" value="P-loop containing nucleotide triphosphate hydrolases"/>
    <property type="match status" value="1"/>
</dbReference>
<dbReference type="Gene3D" id="1.10.10.10">
    <property type="entry name" value="Winged helix-like DNA-binding domain superfamily/Winged helix DNA-binding domain"/>
    <property type="match status" value="1"/>
</dbReference>
<organism evidence="4 5">
    <name type="scientific">Lentzea alba</name>
    <dbReference type="NCBI Taxonomy" id="2714351"/>
    <lineage>
        <taxon>Bacteria</taxon>
        <taxon>Bacillati</taxon>
        <taxon>Actinomycetota</taxon>
        <taxon>Actinomycetes</taxon>
        <taxon>Pseudonocardiales</taxon>
        <taxon>Pseudonocardiaceae</taxon>
        <taxon>Lentzea</taxon>
    </lineage>
</organism>
<dbReference type="AlphaFoldDB" id="A0A7C9RW78"/>
<name>A0A7C9RW78_9PSEU</name>
<dbReference type="InterPro" id="IPR016032">
    <property type="entry name" value="Sig_transdc_resp-reg_C-effctor"/>
</dbReference>
<dbReference type="PANTHER" id="PTHR16305">
    <property type="entry name" value="TESTICULAR SOLUBLE ADENYLYL CYCLASE"/>
    <property type="match status" value="1"/>
</dbReference>
<proteinExistence type="predicted"/>
<dbReference type="Pfam" id="PF00196">
    <property type="entry name" value="GerE"/>
    <property type="match status" value="1"/>
</dbReference>
<accession>A0A7C9RW78</accession>
<dbReference type="GO" id="GO:0006355">
    <property type="term" value="P:regulation of DNA-templated transcription"/>
    <property type="evidence" value="ECO:0007669"/>
    <property type="project" value="InterPro"/>
</dbReference>
<dbReference type="PROSITE" id="PS00622">
    <property type="entry name" value="HTH_LUXR_1"/>
    <property type="match status" value="1"/>
</dbReference>
<evidence type="ECO:0000256" key="2">
    <source>
        <dbReference type="ARBA" id="ARBA00022840"/>
    </source>
</evidence>
<dbReference type="PANTHER" id="PTHR16305:SF35">
    <property type="entry name" value="TRANSCRIPTIONAL ACTIVATOR DOMAIN"/>
    <property type="match status" value="1"/>
</dbReference>
<dbReference type="InterPro" id="IPR011990">
    <property type="entry name" value="TPR-like_helical_dom_sf"/>
</dbReference>
<dbReference type="GO" id="GO:0004016">
    <property type="term" value="F:adenylate cyclase activity"/>
    <property type="evidence" value="ECO:0007669"/>
    <property type="project" value="TreeGrafter"/>
</dbReference>
<dbReference type="InterPro" id="IPR003593">
    <property type="entry name" value="AAA+_ATPase"/>
</dbReference>
<dbReference type="SUPFAM" id="SSF46894">
    <property type="entry name" value="C-terminal effector domain of the bipartite response regulators"/>
    <property type="match status" value="1"/>
</dbReference>
<reference evidence="4 5" key="1">
    <citation type="submission" date="2020-03" db="EMBL/GenBank/DDBJ databases">
        <title>Isolation and identification of active actinomycetes.</title>
        <authorList>
            <person name="Sun X."/>
        </authorList>
    </citation>
    <scope>NUCLEOTIDE SEQUENCE [LARGE SCALE GENOMIC DNA]</scope>
    <source>
        <strain evidence="4 5">NEAU-D13</strain>
    </source>
</reference>
<keyword evidence="2" id="KW-0067">ATP-binding</keyword>
<dbReference type="CDD" id="cd06170">
    <property type="entry name" value="LuxR_C_like"/>
    <property type="match status" value="1"/>
</dbReference>
<dbReference type="GO" id="GO:0003677">
    <property type="term" value="F:DNA binding"/>
    <property type="evidence" value="ECO:0007669"/>
    <property type="project" value="InterPro"/>
</dbReference>
<evidence type="ECO:0000256" key="1">
    <source>
        <dbReference type="ARBA" id="ARBA00022741"/>
    </source>
</evidence>
<dbReference type="SMART" id="SM00382">
    <property type="entry name" value="AAA"/>
    <property type="match status" value="1"/>
</dbReference>
<dbReference type="Proteomes" id="UP000481360">
    <property type="component" value="Unassembled WGS sequence"/>
</dbReference>
<dbReference type="RefSeq" id="WP_166051545.1">
    <property type="nucleotide sequence ID" value="NZ_JAAMPJ010000009.1"/>
</dbReference>
<dbReference type="InterPro" id="IPR041664">
    <property type="entry name" value="AAA_16"/>
</dbReference>
<dbReference type="InterPro" id="IPR027417">
    <property type="entry name" value="P-loop_NTPase"/>
</dbReference>
<evidence type="ECO:0000259" key="3">
    <source>
        <dbReference type="PROSITE" id="PS50043"/>
    </source>
</evidence>
<dbReference type="InterPro" id="IPR000792">
    <property type="entry name" value="Tscrpt_reg_LuxR_C"/>
</dbReference>
<dbReference type="SMART" id="SM00421">
    <property type="entry name" value="HTH_LUXR"/>
    <property type="match status" value="1"/>
</dbReference>
<dbReference type="PROSITE" id="PS50043">
    <property type="entry name" value="HTH_LUXR_2"/>
    <property type="match status" value="1"/>
</dbReference>
<dbReference type="SUPFAM" id="SSF48452">
    <property type="entry name" value="TPR-like"/>
    <property type="match status" value="2"/>
</dbReference>
<dbReference type="GO" id="GO:0005737">
    <property type="term" value="C:cytoplasm"/>
    <property type="evidence" value="ECO:0007669"/>
    <property type="project" value="TreeGrafter"/>
</dbReference>
<evidence type="ECO:0000313" key="5">
    <source>
        <dbReference type="Proteomes" id="UP000481360"/>
    </source>
</evidence>
<feature type="domain" description="HTH luxR-type" evidence="3">
    <location>
        <begin position="857"/>
        <end position="923"/>
    </location>
</feature>
<gene>
    <name evidence="4" type="ORF">G7043_30715</name>
</gene>
<dbReference type="Gene3D" id="1.25.40.10">
    <property type="entry name" value="Tetratricopeptide repeat domain"/>
    <property type="match status" value="1"/>
</dbReference>
<dbReference type="Pfam" id="PF13191">
    <property type="entry name" value="AAA_16"/>
    <property type="match status" value="1"/>
</dbReference>
<keyword evidence="1" id="KW-0547">Nucleotide-binding</keyword>
<sequence>MTGGTLVGRDRELRLFADAAAAVRAGTPRVVLVRGPSGIGKSALLDAALEDLRPSAVLRTTCAPETAAFDAACGLLGSTPGAEPLRWKLPVLRSLDDGAGDEDHRGERQAVFRSILRLLHRVVLDAVDRAGELVLVIDDVQHCDAATLRWLDFTLRRAAELPLLVVLGLRTEAFASASPPFGLLERHSGTVLDLGPLPPADAAVLAASALGPRAEAGFTEQCARVADGNPGTLSRLIEVLNGRRVPPVNGEASRVAEIGRTVAPRDVLAVLGQTGHALDVARAVGALGTTDAELVAMLAEVPVVRVQEVVELLRCNDFLDERGSAVQVVAPVLHGLSALRREELRGRAGWLLSVAGYPATHVAEQLLPLPEQPPPWMLDILREAARQAPLQSRRRFLFAVYRSGPRDPRNRIDLAAVVGLSDPDRALELLREALTLTADVRERASVVGKLAAAGLAAGRAPEVLDQVDEVLAELGPVAEAGDAAHRDLVGYLTAIRVLGGITDLTTIGTAAPSARALLPADFGTGGDTVAERLSAAARSALAAIQGEPARIALAHATTAVRLIGPGEPTAGSSVGAFVCYLAGDRTTSLATLGRLIEDSAASNNSRAESAALAMRAMIRAESDELSGAYADACRAVELSGAAGRKHTVAPRVALASVLVLLDEADTAETVLGEATTSRVREYYEYLMTRARIRWAQGDAQAALTDLVACGDSLREVGVTNPVFAPWWVDLARLLADLGRADEAVEAVERGTELARRWGTRQALGLARLAQGAIARHDRAPALLSEAVELLAAAGDRVRQVQAEHLLGLALARGGDLRAGRARLRHAVDLAVRWGQLAHASWARAGLESLGGRMGRRDEVWTGSLTPSERRIVDLAAAGASNRQIAESLVVSLRTVEIHLTSAYRKLGVSGRRQLAGALVPRTGSGSRG</sequence>
<protein>
    <submittedName>
        <fullName evidence="4">AAA family ATPase</fullName>
    </submittedName>
</protein>